<evidence type="ECO:0000313" key="13">
    <source>
        <dbReference type="Proteomes" id="UP000272503"/>
    </source>
</evidence>
<comment type="caution">
    <text evidence="12">The sequence shown here is derived from an EMBL/GenBank/DDBJ whole genome shotgun (WGS) entry which is preliminary data.</text>
</comment>
<name>A0A3L7AAH1_9MICO</name>
<comment type="catalytic activity">
    <reaction evidence="8 9">
        <text>hydroxymethylbilane = uroporphyrinogen III + H2O</text>
        <dbReference type="Rhea" id="RHEA:18965"/>
        <dbReference type="ChEBI" id="CHEBI:15377"/>
        <dbReference type="ChEBI" id="CHEBI:57308"/>
        <dbReference type="ChEBI" id="CHEBI:57845"/>
        <dbReference type="EC" id="4.2.1.75"/>
    </reaction>
</comment>
<dbReference type="OrthoDB" id="9815856at2"/>
<dbReference type="EMBL" id="RCUX01000003">
    <property type="protein sequence ID" value="RLP76800.1"/>
    <property type="molecule type" value="Genomic_DNA"/>
</dbReference>
<protein>
    <recommendedName>
        <fullName evidence="7 9">Uroporphyrinogen-III synthase</fullName>
        <ecNumber evidence="3 9">4.2.1.75</ecNumber>
    </recommendedName>
</protein>
<dbReference type="CDD" id="cd06578">
    <property type="entry name" value="HemD"/>
    <property type="match status" value="1"/>
</dbReference>
<evidence type="ECO:0000256" key="4">
    <source>
        <dbReference type="ARBA" id="ARBA00023239"/>
    </source>
</evidence>
<dbReference type="Gene3D" id="3.40.50.10090">
    <property type="match status" value="2"/>
</dbReference>
<dbReference type="RefSeq" id="WP_121647610.1">
    <property type="nucleotide sequence ID" value="NZ_RCUX01000003.1"/>
</dbReference>
<evidence type="ECO:0000259" key="11">
    <source>
        <dbReference type="Pfam" id="PF02602"/>
    </source>
</evidence>
<evidence type="ECO:0000256" key="7">
    <source>
        <dbReference type="ARBA" id="ARBA00040167"/>
    </source>
</evidence>
<keyword evidence="13" id="KW-1185">Reference proteome</keyword>
<dbReference type="EC" id="4.2.1.75" evidence="3 9"/>
<evidence type="ECO:0000256" key="1">
    <source>
        <dbReference type="ARBA" id="ARBA00004772"/>
    </source>
</evidence>
<evidence type="ECO:0000256" key="3">
    <source>
        <dbReference type="ARBA" id="ARBA00013109"/>
    </source>
</evidence>
<proteinExistence type="inferred from homology"/>
<dbReference type="InterPro" id="IPR003754">
    <property type="entry name" value="4pyrrol_synth_uPrphyn_synth"/>
</dbReference>
<organism evidence="12 13">
    <name type="scientific">Mycetocola tolaasinivorans</name>
    <dbReference type="NCBI Taxonomy" id="76635"/>
    <lineage>
        <taxon>Bacteria</taxon>
        <taxon>Bacillati</taxon>
        <taxon>Actinomycetota</taxon>
        <taxon>Actinomycetes</taxon>
        <taxon>Micrococcales</taxon>
        <taxon>Microbacteriaceae</taxon>
        <taxon>Mycetocola</taxon>
    </lineage>
</organism>
<dbReference type="GO" id="GO:0006782">
    <property type="term" value="P:protoporphyrinogen IX biosynthetic process"/>
    <property type="evidence" value="ECO:0007669"/>
    <property type="project" value="UniProtKB-UniRule"/>
</dbReference>
<dbReference type="InterPro" id="IPR039793">
    <property type="entry name" value="UROS/Hem4"/>
</dbReference>
<evidence type="ECO:0000313" key="12">
    <source>
        <dbReference type="EMBL" id="RLP76800.1"/>
    </source>
</evidence>
<dbReference type="Pfam" id="PF02602">
    <property type="entry name" value="HEM4"/>
    <property type="match status" value="1"/>
</dbReference>
<dbReference type="SUPFAM" id="SSF69618">
    <property type="entry name" value="HemD-like"/>
    <property type="match status" value="1"/>
</dbReference>
<keyword evidence="4 9" id="KW-0456">Lyase</keyword>
<sequence>MSSNLSENAASRSPSGTRGPRTGVPAALGGRRVLVPRDGRWGVFVAESLAAHGARAVIAPVIDFEPAPDAAALEAALEALARGEFDWVTVTSATTVRVLRAHAAVIPAGTRVAAVGIATAAALEEARYGVNLVPPEDHTARGMVACFGEPGVSLGRVLVLDSALAGPTLVDGLTALGADVTRVHAYRTIPVDLSPEVRTALARGDIAAILVTSGSVAAQFITQVPDLAASVVRVSIGDRTTEAAEALGLAITCEAPIRSVEGMITALETYYEVVHPDSAALDCGGEDTP</sequence>
<feature type="compositionally biased region" description="Polar residues" evidence="10">
    <location>
        <begin position="1"/>
        <end position="16"/>
    </location>
</feature>
<evidence type="ECO:0000256" key="5">
    <source>
        <dbReference type="ARBA" id="ARBA00023244"/>
    </source>
</evidence>
<evidence type="ECO:0000256" key="2">
    <source>
        <dbReference type="ARBA" id="ARBA00008133"/>
    </source>
</evidence>
<evidence type="ECO:0000256" key="10">
    <source>
        <dbReference type="SAM" id="MobiDB-lite"/>
    </source>
</evidence>
<feature type="domain" description="Tetrapyrrole biosynthesis uroporphyrinogen III synthase" evidence="11">
    <location>
        <begin position="46"/>
        <end position="264"/>
    </location>
</feature>
<dbReference type="PANTHER" id="PTHR38042:SF1">
    <property type="entry name" value="UROPORPHYRINOGEN-III SYNTHASE, CHLOROPLASTIC"/>
    <property type="match status" value="1"/>
</dbReference>
<gene>
    <name evidence="12" type="ORF">D9V32_03945</name>
</gene>
<comment type="similarity">
    <text evidence="2 9">Belongs to the uroporphyrinogen-III synthase family.</text>
</comment>
<dbReference type="GO" id="GO:0006780">
    <property type="term" value="P:uroporphyrinogen III biosynthetic process"/>
    <property type="evidence" value="ECO:0007669"/>
    <property type="project" value="UniProtKB-UniRule"/>
</dbReference>
<dbReference type="Proteomes" id="UP000272503">
    <property type="component" value="Unassembled WGS sequence"/>
</dbReference>
<dbReference type="PANTHER" id="PTHR38042">
    <property type="entry name" value="UROPORPHYRINOGEN-III SYNTHASE, CHLOROPLASTIC"/>
    <property type="match status" value="1"/>
</dbReference>
<reference evidence="12 13" key="1">
    <citation type="submission" date="2018-10" db="EMBL/GenBank/DDBJ databases">
        <authorList>
            <person name="Li J."/>
        </authorList>
    </citation>
    <scope>NUCLEOTIDE SEQUENCE [LARGE SCALE GENOMIC DNA]</scope>
    <source>
        <strain evidence="12 13">IF 016277</strain>
    </source>
</reference>
<evidence type="ECO:0000256" key="9">
    <source>
        <dbReference type="RuleBase" id="RU366031"/>
    </source>
</evidence>
<feature type="region of interest" description="Disordered" evidence="10">
    <location>
        <begin position="1"/>
        <end position="26"/>
    </location>
</feature>
<dbReference type="InterPro" id="IPR036108">
    <property type="entry name" value="4pyrrol_syn_uPrphyn_synt_sf"/>
</dbReference>
<comment type="function">
    <text evidence="6 9">Catalyzes cyclization of the linear tetrapyrrole, hydroxymethylbilane, to the macrocyclic uroporphyrinogen III.</text>
</comment>
<evidence type="ECO:0000256" key="6">
    <source>
        <dbReference type="ARBA" id="ARBA00037589"/>
    </source>
</evidence>
<keyword evidence="5 9" id="KW-0627">Porphyrin biosynthesis</keyword>
<evidence type="ECO:0000256" key="8">
    <source>
        <dbReference type="ARBA" id="ARBA00048617"/>
    </source>
</evidence>
<dbReference type="UniPathway" id="UPA00251">
    <property type="reaction ID" value="UER00320"/>
</dbReference>
<comment type="pathway">
    <text evidence="1 9">Porphyrin-containing compound metabolism; protoporphyrin-IX biosynthesis; coproporphyrinogen-III from 5-aminolevulinate: step 3/4.</text>
</comment>
<accession>A0A3L7AAH1</accession>
<dbReference type="GO" id="GO:0004852">
    <property type="term" value="F:uroporphyrinogen-III synthase activity"/>
    <property type="evidence" value="ECO:0007669"/>
    <property type="project" value="UniProtKB-UniRule"/>
</dbReference>
<dbReference type="AlphaFoldDB" id="A0A3L7AAH1"/>